<name>A0A821ZGT2_9BILA</name>
<dbReference type="EMBL" id="CAJOBR010028662">
    <property type="protein sequence ID" value="CAF4982363.1"/>
    <property type="molecule type" value="Genomic_DNA"/>
</dbReference>
<protein>
    <submittedName>
        <fullName evidence="2">Uncharacterized protein</fullName>
    </submittedName>
</protein>
<comment type="caution">
    <text evidence="2">The sequence shown here is derived from an EMBL/GenBank/DDBJ whole genome shotgun (WGS) entry which is preliminary data.</text>
</comment>
<reference evidence="2" key="1">
    <citation type="submission" date="2021-02" db="EMBL/GenBank/DDBJ databases">
        <authorList>
            <person name="Nowell W R."/>
        </authorList>
    </citation>
    <scope>NUCLEOTIDE SEQUENCE</scope>
</reference>
<feature type="non-terminal residue" evidence="2">
    <location>
        <position position="1"/>
    </location>
</feature>
<accession>A0A821ZGT2</accession>
<evidence type="ECO:0000313" key="3">
    <source>
        <dbReference type="Proteomes" id="UP000663848"/>
    </source>
</evidence>
<feature type="coiled-coil region" evidence="1">
    <location>
        <begin position="46"/>
        <end position="112"/>
    </location>
</feature>
<organism evidence="2 3">
    <name type="scientific">Rotaria socialis</name>
    <dbReference type="NCBI Taxonomy" id="392032"/>
    <lineage>
        <taxon>Eukaryota</taxon>
        <taxon>Metazoa</taxon>
        <taxon>Spiralia</taxon>
        <taxon>Gnathifera</taxon>
        <taxon>Rotifera</taxon>
        <taxon>Eurotatoria</taxon>
        <taxon>Bdelloidea</taxon>
        <taxon>Philodinida</taxon>
        <taxon>Philodinidae</taxon>
        <taxon>Rotaria</taxon>
    </lineage>
</organism>
<sequence length="113" mass="13791">EQFLHSRRYLNMRIRLLNDSILSVKISNEIKLETIHQGFLLTINRRKELLEQIKELNKQCQILHEKNEAIKENNQNRLHLNSKLEKNYQQQITDQQNKQIEWRQKIESLQEET</sequence>
<keyword evidence="1" id="KW-0175">Coiled coil</keyword>
<gene>
    <name evidence="2" type="ORF">QYT958_LOCUS36288</name>
</gene>
<evidence type="ECO:0000256" key="1">
    <source>
        <dbReference type="SAM" id="Coils"/>
    </source>
</evidence>
<proteinExistence type="predicted"/>
<dbReference type="Proteomes" id="UP000663848">
    <property type="component" value="Unassembled WGS sequence"/>
</dbReference>
<dbReference type="AlphaFoldDB" id="A0A821ZGT2"/>
<evidence type="ECO:0000313" key="2">
    <source>
        <dbReference type="EMBL" id="CAF4982363.1"/>
    </source>
</evidence>